<dbReference type="GO" id="GO:0016787">
    <property type="term" value="F:hydrolase activity"/>
    <property type="evidence" value="ECO:0007669"/>
    <property type="project" value="UniProtKB-KW"/>
</dbReference>
<feature type="chain" id="PRO_5002254638" evidence="3">
    <location>
        <begin position="20"/>
        <end position="589"/>
    </location>
</feature>
<proteinExistence type="inferred from homology"/>
<dbReference type="Proteomes" id="UP000053328">
    <property type="component" value="Unassembled WGS sequence"/>
</dbReference>
<accession>A0A0D2BMQ9</accession>
<evidence type="ECO:0000313" key="7">
    <source>
        <dbReference type="Proteomes" id="UP000053328"/>
    </source>
</evidence>
<dbReference type="RefSeq" id="XP_016240444.1">
    <property type="nucleotide sequence ID" value="XM_016375168.1"/>
</dbReference>
<reference evidence="6 7" key="1">
    <citation type="submission" date="2015-01" db="EMBL/GenBank/DDBJ databases">
        <title>The Genome Sequence of Exophiala spinifera CBS89968.</title>
        <authorList>
            <consortium name="The Broad Institute Genomics Platform"/>
            <person name="Cuomo C."/>
            <person name="de Hoog S."/>
            <person name="Gorbushina A."/>
            <person name="Stielow B."/>
            <person name="Teixiera M."/>
            <person name="Abouelleil A."/>
            <person name="Chapman S.B."/>
            <person name="Priest M."/>
            <person name="Young S.K."/>
            <person name="Wortman J."/>
            <person name="Nusbaum C."/>
            <person name="Birren B."/>
        </authorList>
    </citation>
    <scope>NUCLEOTIDE SEQUENCE [LARGE SCALE GENOMIC DNA]</scope>
    <source>
        <strain evidence="6 7">CBS 89968</strain>
    </source>
</reference>
<evidence type="ECO:0000313" key="6">
    <source>
        <dbReference type="EMBL" id="KIW20228.1"/>
    </source>
</evidence>
<evidence type="ECO:0000256" key="1">
    <source>
        <dbReference type="ARBA" id="ARBA00010088"/>
    </source>
</evidence>
<dbReference type="InterPro" id="IPR013595">
    <property type="entry name" value="Pept_S33_TAP-like_C"/>
</dbReference>
<feature type="domain" description="AB hydrolase-1" evidence="4">
    <location>
        <begin position="212"/>
        <end position="270"/>
    </location>
</feature>
<dbReference type="Pfam" id="PF00561">
    <property type="entry name" value="Abhydrolase_1"/>
    <property type="match status" value="1"/>
</dbReference>
<dbReference type="AlphaFoldDB" id="A0A0D2BMQ9"/>
<feature type="domain" description="Peptidase S33 tripeptidyl aminopeptidase-like C-terminal" evidence="5">
    <location>
        <begin position="436"/>
        <end position="528"/>
    </location>
</feature>
<name>A0A0D2BMQ9_9EURO</name>
<feature type="signal peptide" evidence="3">
    <location>
        <begin position="1"/>
        <end position="19"/>
    </location>
</feature>
<dbReference type="InterPro" id="IPR000073">
    <property type="entry name" value="AB_hydrolase_1"/>
</dbReference>
<dbReference type="OrthoDB" id="425534at2759"/>
<evidence type="ECO:0000256" key="2">
    <source>
        <dbReference type="ARBA" id="ARBA00022801"/>
    </source>
</evidence>
<dbReference type="Gene3D" id="3.40.50.1820">
    <property type="entry name" value="alpha/beta hydrolase"/>
    <property type="match status" value="1"/>
</dbReference>
<sequence length="589" mass="62942">MRAVFIFVATALGIKLAAGHASLRANVHARDVCIDCHTDAFPPGPPSGGGRGGSQIRWTDQCTELAAVSAMPFQCAKLNVPLDYTRLDSENLTLTLVRVDAVKKPARGSIIFNPGGPGGSGVQTVIANAKSWLILTGGHYNLLGELMLTISRGVNNTLPFSCDIPGDTCKTMSPACPLANASDVAIGQRFAASGVRSLRCLDRTQDTGSLLGTAFVARDMVRIIDALNEDGLLRYYGFSWGTILGATFAAMFPDRVDKMVLDGNVNVHEYYSGWEVQSPINMDDTYDAIFSGCVVAPTVCPLAELYSKTKQIQSVVDDFLAMLKYNPIPYISGGGIQIATYSKVKTAIVLALYSPSNWPRLTQGFIEMLSGNVTGFFDIASSWYAGPEDGDDDISAAITCGEQAFRAESVQGLKPLLGAMSASSKFGGLDFGTDNAFACSTWKQKAKEIYSGNFRVKPRSPILFVGNTYDPVTPLASALNTSAGFGGSVVLQHNGYGHCSIAQPSSCTAKAIRAYFDEGILPPAGAVCQPNAPLYPGDSRVGDWTNLSDRTVPEAIRQDSEDELALLGAVSEIAGTILPWLRKYHFRSL</sequence>
<keyword evidence="3" id="KW-0732">Signal</keyword>
<protein>
    <submittedName>
        <fullName evidence="6">Uncharacterized protein</fullName>
    </submittedName>
</protein>
<gene>
    <name evidence="6" type="ORF">PV08_00803</name>
</gene>
<dbReference type="EMBL" id="KN847492">
    <property type="protein sequence ID" value="KIW20228.1"/>
    <property type="molecule type" value="Genomic_DNA"/>
</dbReference>
<organism evidence="6 7">
    <name type="scientific">Exophiala spinifera</name>
    <dbReference type="NCBI Taxonomy" id="91928"/>
    <lineage>
        <taxon>Eukaryota</taxon>
        <taxon>Fungi</taxon>
        <taxon>Dikarya</taxon>
        <taxon>Ascomycota</taxon>
        <taxon>Pezizomycotina</taxon>
        <taxon>Eurotiomycetes</taxon>
        <taxon>Chaetothyriomycetidae</taxon>
        <taxon>Chaetothyriales</taxon>
        <taxon>Herpotrichiellaceae</taxon>
        <taxon>Exophiala</taxon>
    </lineage>
</organism>
<dbReference type="STRING" id="91928.A0A0D2BMQ9"/>
<dbReference type="HOGENOM" id="CLU_013364_5_0_1"/>
<dbReference type="InterPro" id="IPR029058">
    <property type="entry name" value="AB_hydrolase_fold"/>
</dbReference>
<dbReference type="PANTHER" id="PTHR43248">
    <property type="entry name" value="2-SUCCINYL-6-HYDROXY-2,4-CYCLOHEXADIENE-1-CARBOXYLATE SYNTHASE"/>
    <property type="match status" value="1"/>
</dbReference>
<dbReference type="PANTHER" id="PTHR43248:SF25">
    <property type="entry name" value="AB HYDROLASE-1 DOMAIN-CONTAINING PROTEIN-RELATED"/>
    <property type="match status" value="1"/>
</dbReference>
<evidence type="ECO:0000256" key="3">
    <source>
        <dbReference type="SAM" id="SignalP"/>
    </source>
</evidence>
<keyword evidence="2" id="KW-0378">Hydrolase</keyword>
<keyword evidence="7" id="KW-1185">Reference proteome</keyword>
<dbReference type="Pfam" id="PF08386">
    <property type="entry name" value="Abhydrolase_4"/>
    <property type="match status" value="1"/>
</dbReference>
<dbReference type="SUPFAM" id="SSF53474">
    <property type="entry name" value="alpha/beta-Hydrolases"/>
    <property type="match status" value="1"/>
</dbReference>
<dbReference type="VEuPathDB" id="FungiDB:PV08_00803"/>
<dbReference type="GeneID" id="27327886"/>
<comment type="similarity">
    <text evidence="1">Belongs to the peptidase S33 family.</text>
</comment>
<evidence type="ECO:0000259" key="4">
    <source>
        <dbReference type="Pfam" id="PF00561"/>
    </source>
</evidence>
<dbReference type="InterPro" id="IPR051601">
    <property type="entry name" value="Serine_prot/Carboxylest_S33"/>
</dbReference>
<evidence type="ECO:0000259" key="5">
    <source>
        <dbReference type="Pfam" id="PF08386"/>
    </source>
</evidence>